<gene>
    <name evidence="1" type="ORF">PoB_003905400</name>
</gene>
<proteinExistence type="predicted"/>
<name>A0AAV4B1I2_9GAST</name>
<evidence type="ECO:0000313" key="1">
    <source>
        <dbReference type="EMBL" id="GFO12549.1"/>
    </source>
</evidence>
<evidence type="ECO:0000313" key="2">
    <source>
        <dbReference type="Proteomes" id="UP000735302"/>
    </source>
</evidence>
<dbReference type="EMBL" id="BLXT01004434">
    <property type="protein sequence ID" value="GFO12549.1"/>
    <property type="molecule type" value="Genomic_DNA"/>
</dbReference>
<comment type="caution">
    <text evidence="1">The sequence shown here is derived from an EMBL/GenBank/DDBJ whole genome shotgun (WGS) entry which is preliminary data.</text>
</comment>
<sequence>MVGTEVDNAAPAQYFWPVRRFWKPLDSVRPLTSSPWDQTQDLRPRLAINKAATIFSQPGSQRDHSSEIPSLDRRVSSLWIWKTLVKYLVTITRAVGSVGITTAQDGKSMGSNLK</sequence>
<dbReference type="AlphaFoldDB" id="A0AAV4B1I2"/>
<protein>
    <submittedName>
        <fullName evidence="1">Uncharacterized protein</fullName>
    </submittedName>
</protein>
<accession>A0AAV4B1I2</accession>
<reference evidence="1 2" key="1">
    <citation type="journal article" date="2021" name="Elife">
        <title>Chloroplast acquisition without the gene transfer in kleptoplastic sea slugs, Plakobranchus ocellatus.</title>
        <authorList>
            <person name="Maeda T."/>
            <person name="Takahashi S."/>
            <person name="Yoshida T."/>
            <person name="Shimamura S."/>
            <person name="Takaki Y."/>
            <person name="Nagai Y."/>
            <person name="Toyoda A."/>
            <person name="Suzuki Y."/>
            <person name="Arimoto A."/>
            <person name="Ishii H."/>
            <person name="Satoh N."/>
            <person name="Nishiyama T."/>
            <person name="Hasebe M."/>
            <person name="Maruyama T."/>
            <person name="Minagawa J."/>
            <person name="Obokata J."/>
            <person name="Shigenobu S."/>
        </authorList>
    </citation>
    <scope>NUCLEOTIDE SEQUENCE [LARGE SCALE GENOMIC DNA]</scope>
</reference>
<dbReference type="Proteomes" id="UP000735302">
    <property type="component" value="Unassembled WGS sequence"/>
</dbReference>
<organism evidence="1 2">
    <name type="scientific">Plakobranchus ocellatus</name>
    <dbReference type="NCBI Taxonomy" id="259542"/>
    <lineage>
        <taxon>Eukaryota</taxon>
        <taxon>Metazoa</taxon>
        <taxon>Spiralia</taxon>
        <taxon>Lophotrochozoa</taxon>
        <taxon>Mollusca</taxon>
        <taxon>Gastropoda</taxon>
        <taxon>Heterobranchia</taxon>
        <taxon>Euthyneura</taxon>
        <taxon>Panpulmonata</taxon>
        <taxon>Sacoglossa</taxon>
        <taxon>Placobranchoidea</taxon>
        <taxon>Plakobranchidae</taxon>
        <taxon>Plakobranchus</taxon>
    </lineage>
</organism>
<keyword evidence="2" id="KW-1185">Reference proteome</keyword>